<sequence>MSTHLLGRRPERPRPALSPVPEVSLTYCRLHEACGAARHTFALWLARHTQGPVFWIAPDWGTAPLNPEGMLPFVHPGRFTFVAPRRPEELLWCMEEVLRAGIVPLVIADIPGLPGLTPVRRLHLAAETGASETGQRPLGLILTPGDGGAQGIESRWHMAPAHSPEGDAWRLSRLRARNAPPASWRVTNLPDSPALHSDIAETALA</sequence>
<keyword evidence="2" id="KW-1185">Reference proteome</keyword>
<reference evidence="2" key="1">
    <citation type="submission" date="2016-10" db="EMBL/GenBank/DDBJ databases">
        <authorList>
            <person name="Varghese N."/>
            <person name="Submissions S."/>
        </authorList>
    </citation>
    <scope>NUCLEOTIDE SEQUENCE [LARGE SCALE GENOMIC DNA]</scope>
    <source>
        <strain evidence="2">DSM 28453</strain>
    </source>
</reference>
<dbReference type="EMBL" id="FOSZ01000001">
    <property type="protein sequence ID" value="SFK52617.1"/>
    <property type="molecule type" value="Genomic_DNA"/>
</dbReference>
<dbReference type="Gene3D" id="3.40.50.300">
    <property type="entry name" value="P-loop containing nucleotide triphosphate hydrolases"/>
    <property type="match status" value="1"/>
</dbReference>
<dbReference type="RefSeq" id="WP_093319211.1">
    <property type="nucleotide sequence ID" value="NZ_FOSZ01000001.1"/>
</dbReference>
<dbReference type="OrthoDB" id="7630980at2"/>
<accession>A0A1I4A944</accession>
<gene>
    <name evidence="1" type="ORF">SAMN04488036_101219</name>
</gene>
<evidence type="ECO:0000313" key="1">
    <source>
        <dbReference type="EMBL" id="SFK52617.1"/>
    </source>
</evidence>
<dbReference type="Proteomes" id="UP000198851">
    <property type="component" value="Unassembled WGS sequence"/>
</dbReference>
<evidence type="ECO:0000313" key="2">
    <source>
        <dbReference type="Proteomes" id="UP000198851"/>
    </source>
</evidence>
<dbReference type="STRING" id="1280847.SAMN04488036_101219"/>
<dbReference type="AlphaFoldDB" id="A0A1I4A944"/>
<dbReference type="SUPFAM" id="SSF52540">
    <property type="entry name" value="P-loop containing nucleoside triphosphate hydrolases"/>
    <property type="match status" value="1"/>
</dbReference>
<dbReference type="InterPro" id="IPR027417">
    <property type="entry name" value="P-loop_NTPase"/>
</dbReference>
<name>A0A1I4A944_9RHOB</name>
<proteinExistence type="predicted"/>
<organism evidence="1 2">
    <name type="scientific">Shimia haliotis</name>
    <dbReference type="NCBI Taxonomy" id="1280847"/>
    <lineage>
        <taxon>Bacteria</taxon>
        <taxon>Pseudomonadati</taxon>
        <taxon>Pseudomonadota</taxon>
        <taxon>Alphaproteobacteria</taxon>
        <taxon>Rhodobacterales</taxon>
        <taxon>Roseobacteraceae</taxon>
    </lineage>
</organism>
<protein>
    <submittedName>
        <fullName evidence="1">Protein ImuA</fullName>
    </submittedName>
</protein>